<dbReference type="VEuPathDB" id="TriTrypDB:BSAL_58870"/>
<feature type="compositionally biased region" description="Acidic residues" evidence="1">
    <location>
        <begin position="42"/>
        <end position="53"/>
    </location>
</feature>
<dbReference type="EMBL" id="CYKH01000236">
    <property type="protein sequence ID" value="CUI12390.1"/>
    <property type="molecule type" value="Genomic_DNA"/>
</dbReference>
<sequence length="499" mass="54968">MDYEDDDDDDVSDFLVPPPHHRIPVSRGVVQARGGPAATAVSDDDDDDDDDDEFLHPPPQLPPAAISIRRAPHSPPMAPQFPTPLPVVGSIGGGGGASSSIVSALEREVTYWRTVAEQTSTEKLEASQLNTAWRMELKGLLTRALTACPRDVSVQIEETLRHAAAANASLVHASSPHQFLLEVASQSIAATRPPIVETPPVVSSGNREIVRLPVVVEDSIPSTQRALSFMSPQRNLVEDIEKSDDDNQDGYGGGKRSAARHLRRQRSQYHATHSPVAASMVVLPPPSHSTATVAPPGAMEVSQKLTLILLERSKAHSDALQGLWFRQADAVAAERTTRRAHKLWRAWAEERHTLRLARGRDAAAIVLQGGDARRQCQLLSKLKSDQLWSRHVLEGTLRSMWNRWTLFLLCCRQRRVVEEQLEQYAQQGAVMGALIKNHNDMWSGFVDDAATILSHQFHGLASLRRAGDGVVYRSRHQKAEVEGVDCEEVPLIEGSIYER</sequence>
<gene>
    <name evidence="2" type="ORF">BSAL_58870</name>
</gene>
<evidence type="ECO:0000256" key="1">
    <source>
        <dbReference type="SAM" id="MobiDB-lite"/>
    </source>
</evidence>
<evidence type="ECO:0000313" key="3">
    <source>
        <dbReference type="Proteomes" id="UP000051952"/>
    </source>
</evidence>
<proteinExistence type="predicted"/>
<accession>A0A0S4KK14</accession>
<feature type="compositionally biased region" description="Basic residues" evidence="1">
    <location>
        <begin position="257"/>
        <end position="267"/>
    </location>
</feature>
<dbReference type="AlphaFoldDB" id="A0A0S4KK14"/>
<name>A0A0S4KK14_BODSA</name>
<organism evidence="2 3">
    <name type="scientific">Bodo saltans</name>
    <name type="common">Flagellated protozoan</name>
    <dbReference type="NCBI Taxonomy" id="75058"/>
    <lineage>
        <taxon>Eukaryota</taxon>
        <taxon>Discoba</taxon>
        <taxon>Euglenozoa</taxon>
        <taxon>Kinetoplastea</taxon>
        <taxon>Metakinetoplastina</taxon>
        <taxon>Eubodonida</taxon>
        <taxon>Bodonidae</taxon>
        <taxon>Bodo</taxon>
    </lineage>
</organism>
<dbReference type="Proteomes" id="UP000051952">
    <property type="component" value="Unassembled WGS sequence"/>
</dbReference>
<protein>
    <submittedName>
        <fullName evidence="2">Uncharacterized protein</fullName>
    </submittedName>
</protein>
<keyword evidence="3" id="KW-1185">Reference proteome</keyword>
<evidence type="ECO:0000313" key="2">
    <source>
        <dbReference type="EMBL" id="CUI12390.1"/>
    </source>
</evidence>
<reference evidence="3" key="1">
    <citation type="submission" date="2015-09" db="EMBL/GenBank/DDBJ databases">
        <authorList>
            <consortium name="Pathogen Informatics"/>
        </authorList>
    </citation>
    <scope>NUCLEOTIDE SEQUENCE [LARGE SCALE GENOMIC DNA]</scope>
    <source>
        <strain evidence="3">Lake Konstanz</strain>
    </source>
</reference>
<feature type="region of interest" description="Disordered" evidence="1">
    <location>
        <begin position="240"/>
        <end position="271"/>
    </location>
</feature>
<feature type="region of interest" description="Disordered" evidence="1">
    <location>
        <begin position="1"/>
        <end position="63"/>
    </location>
</feature>
<feature type="compositionally biased region" description="Acidic residues" evidence="1">
    <location>
        <begin position="1"/>
        <end position="12"/>
    </location>
</feature>